<protein>
    <submittedName>
        <fullName evidence="2">Uncharacterized protein</fullName>
    </submittedName>
</protein>
<reference evidence="2 3" key="1">
    <citation type="submission" date="2019-05" db="EMBL/GenBank/DDBJ databases">
        <title>Another draft genome of Portunus trituberculatus and its Hox gene families provides insights of decapod evolution.</title>
        <authorList>
            <person name="Jeong J.-H."/>
            <person name="Song I."/>
            <person name="Kim S."/>
            <person name="Choi T."/>
            <person name="Kim D."/>
            <person name="Ryu S."/>
            <person name="Kim W."/>
        </authorList>
    </citation>
    <scope>NUCLEOTIDE SEQUENCE [LARGE SCALE GENOMIC DNA]</scope>
    <source>
        <tissue evidence="2">Muscle</tissue>
    </source>
</reference>
<organism evidence="2 3">
    <name type="scientific">Portunus trituberculatus</name>
    <name type="common">Swimming crab</name>
    <name type="synonym">Neptunus trituberculatus</name>
    <dbReference type="NCBI Taxonomy" id="210409"/>
    <lineage>
        <taxon>Eukaryota</taxon>
        <taxon>Metazoa</taxon>
        <taxon>Ecdysozoa</taxon>
        <taxon>Arthropoda</taxon>
        <taxon>Crustacea</taxon>
        <taxon>Multicrustacea</taxon>
        <taxon>Malacostraca</taxon>
        <taxon>Eumalacostraca</taxon>
        <taxon>Eucarida</taxon>
        <taxon>Decapoda</taxon>
        <taxon>Pleocyemata</taxon>
        <taxon>Brachyura</taxon>
        <taxon>Eubrachyura</taxon>
        <taxon>Portunoidea</taxon>
        <taxon>Portunidae</taxon>
        <taxon>Portuninae</taxon>
        <taxon>Portunus</taxon>
    </lineage>
</organism>
<accession>A0A5B7IEV5</accession>
<dbReference type="Proteomes" id="UP000324222">
    <property type="component" value="Unassembled WGS sequence"/>
</dbReference>
<name>A0A5B7IEV5_PORTR</name>
<gene>
    <name evidence="2" type="ORF">E2C01_075343</name>
</gene>
<dbReference type="OrthoDB" id="9451547at2759"/>
<evidence type="ECO:0000313" key="2">
    <source>
        <dbReference type="EMBL" id="MPC80755.1"/>
    </source>
</evidence>
<comment type="caution">
    <text evidence="2">The sequence shown here is derived from an EMBL/GenBank/DDBJ whole genome shotgun (WGS) entry which is preliminary data.</text>
</comment>
<feature type="region of interest" description="Disordered" evidence="1">
    <location>
        <begin position="27"/>
        <end position="47"/>
    </location>
</feature>
<dbReference type="EMBL" id="VSRR010054918">
    <property type="protein sequence ID" value="MPC80755.1"/>
    <property type="molecule type" value="Genomic_DNA"/>
</dbReference>
<keyword evidence="3" id="KW-1185">Reference proteome</keyword>
<proteinExistence type="predicted"/>
<dbReference type="AlphaFoldDB" id="A0A5B7IEV5"/>
<evidence type="ECO:0000313" key="3">
    <source>
        <dbReference type="Proteomes" id="UP000324222"/>
    </source>
</evidence>
<evidence type="ECO:0000256" key="1">
    <source>
        <dbReference type="SAM" id="MobiDB-lite"/>
    </source>
</evidence>
<feature type="compositionally biased region" description="Polar residues" evidence="1">
    <location>
        <begin position="30"/>
        <end position="44"/>
    </location>
</feature>
<sequence>MSLQLRNSQKDLDDLRHTNLSLTDRLEAISRNSSSPSMGHTSLMNEIDMSDQEGEYWCRLGRE</sequence>